<evidence type="ECO:0000256" key="4">
    <source>
        <dbReference type="ARBA" id="ARBA00023136"/>
    </source>
</evidence>
<dbReference type="AlphaFoldDB" id="A0A941ARP0"/>
<feature type="transmembrane region" description="Helical" evidence="5">
    <location>
        <begin position="21"/>
        <end position="43"/>
    </location>
</feature>
<dbReference type="Pfam" id="PF04932">
    <property type="entry name" value="Wzy_C"/>
    <property type="match status" value="1"/>
</dbReference>
<gene>
    <name evidence="7" type="ORF">JOL79_21675</name>
</gene>
<dbReference type="Proteomes" id="UP000674234">
    <property type="component" value="Unassembled WGS sequence"/>
</dbReference>
<proteinExistence type="predicted"/>
<keyword evidence="8" id="KW-1185">Reference proteome</keyword>
<dbReference type="InterPro" id="IPR051533">
    <property type="entry name" value="WaaL-like"/>
</dbReference>
<name>A0A941ARP0_9ACTN</name>
<keyword evidence="3 5" id="KW-1133">Transmembrane helix</keyword>
<feature type="transmembrane region" description="Helical" evidence="5">
    <location>
        <begin position="230"/>
        <end position="247"/>
    </location>
</feature>
<evidence type="ECO:0000256" key="1">
    <source>
        <dbReference type="ARBA" id="ARBA00004141"/>
    </source>
</evidence>
<dbReference type="GO" id="GO:0016020">
    <property type="term" value="C:membrane"/>
    <property type="evidence" value="ECO:0007669"/>
    <property type="project" value="UniProtKB-SubCell"/>
</dbReference>
<feature type="transmembrane region" description="Helical" evidence="5">
    <location>
        <begin position="349"/>
        <end position="369"/>
    </location>
</feature>
<evidence type="ECO:0000313" key="8">
    <source>
        <dbReference type="Proteomes" id="UP000674234"/>
    </source>
</evidence>
<keyword evidence="7" id="KW-0436">Ligase</keyword>
<feature type="transmembrane region" description="Helical" evidence="5">
    <location>
        <begin position="112"/>
        <end position="130"/>
    </location>
</feature>
<dbReference type="InterPro" id="IPR007016">
    <property type="entry name" value="O-antigen_ligase-rel_domated"/>
</dbReference>
<feature type="transmembrane region" description="Helical" evidence="5">
    <location>
        <begin position="203"/>
        <end position="221"/>
    </location>
</feature>
<evidence type="ECO:0000259" key="6">
    <source>
        <dbReference type="Pfam" id="PF04932"/>
    </source>
</evidence>
<feature type="transmembrane region" description="Helical" evidence="5">
    <location>
        <begin position="277"/>
        <end position="301"/>
    </location>
</feature>
<evidence type="ECO:0000256" key="2">
    <source>
        <dbReference type="ARBA" id="ARBA00022692"/>
    </source>
</evidence>
<dbReference type="EMBL" id="JAFCNB010000012">
    <property type="protein sequence ID" value="MBP2706424.1"/>
    <property type="molecule type" value="Genomic_DNA"/>
</dbReference>
<evidence type="ECO:0000256" key="3">
    <source>
        <dbReference type="ARBA" id="ARBA00022989"/>
    </source>
</evidence>
<sequence length="457" mass="48120">MSATPLTITRDPVAPSQRQRADGATLAVVFAVIVMLVPARLIIKGLPFALTPAEAVGLLAAVWWFCAHLTNTLGAAKGRTPVRTAIYVYGVSLLLTYAYSSAGFLPSRELELADHAVVTSAAMVAIALLACDGVRGRDRIDVVFKALVVAGAIMGLIGAVQYLLNFDLTRFMEFPGTEAQVVGDAILQRNGVNRAASTASHPIEFGVVSVMVLPLALHYAFHARQDGKPALRWWLCCALIAAGMVFSASRSPILGLTVAGAVLLVGWPMARRIRAVVALAGFLVVVKLAVPGLLGAITGLFTNLSSDTSLAYRTNDYDTAFAEIRRHLLLGRGVGTWYAPQHVVFDNQYLLTAVEAGLLGVATFAGLFLTGIWSSLRAMWRAADPSTRDLGLSMTACLVIPLVGSATFDLRAFGIVNGVAFLLVGMAGALLRSQTKEISPPVAPAVAATTPPGGRAG</sequence>
<feature type="transmembrane region" description="Helical" evidence="5">
    <location>
        <begin position="86"/>
        <end position="106"/>
    </location>
</feature>
<feature type="domain" description="O-antigen ligase-related" evidence="6">
    <location>
        <begin position="236"/>
        <end position="364"/>
    </location>
</feature>
<feature type="transmembrane region" description="Helical" evidence="5">
    <location>
        <begin position="253"/>
        <end position="270"/>
    </location>
</feature>
<feature type="transmembrane region" description="Helical" evidence="5">
    <location>
        <begin position="390"/>
        <end position="408"/>
    </location>
</feature>
<comment type="subcellular location">
    <subcellularLocation>
        <location evidence="1">Membrane</location>
        <topology evidence="1">Multi-pass membrane protein</topology>
    </subcellularLocation>
</comment>
<dbReference type="PANTHER" id="PTHR37422:SF13">
    <property type="entry name" value="LIPOPOLYSACCHARIDE BIOSYNTHESIS PROTEIN PA4999-RELATED"/>
    <property type="match status" value="1"/>
</dbReference>
<protein>
    <submittedName>
        <fullName evidence="7">O-antigen ligase family protein</fullName>
    </submittedName>
</protein>
<feature type="transmembrane region" description="Helical" evidence="5">
    <location>
        <begin position="142"/>
        <end position="164"/>
    </location>
</feature>
<keyword evidence="4 5" id="KW-0472">Membrane</keyword>
<dbReference type="GO" id="GO:0016874">
    <property type="term" value="F:ligase activity"/>
    <property type="evidence" value="ECO:0007669"/>
    <property type="project" value="UniProtKB-KW"/>
</dbReference>
<feature type="transmembrane region" description="Helical" evidence="5">
    <location>
        <begin position="414"/>
        <end position="431"/>
    </location>
</feature>
<evidence type="ECO:0000313" key="7">
    <source>
        <dbReference type="EMBL" id="MBP2706424.1"/>
    </source>
</evidence>
<comment type="caution">
    <text evidence="7">The sequence shown here is derived from an EMBL/GenBank/DDBJ whole genome shotgun (WGS) entry which is preliminary data.</text>
</comment>
<dbReference type="PANTHER" id="PTHR37422">
    <property type="entry name" value="TEICHURONIC ACID BIOSYNTHESIS PROTEIN TUAE"/>
    <property type="match status" value="1"/>
</dbReference>
<evidence type="ECO:0000256" key="5">
    <source>
        <dbReference type="SAM" id="Phobius"/>
    </source>
</evidence>
<reference evidence="7" key="1">
    <citation type="submission" date="2021-02" db="EMBL/GenBank/DDBJ databases">
        <title>Draft genome sequence of Microbispora sp. RL4-1S isolated from rice leaves in Thailand.</title>
        <authorList>
            <person name="Muangham S."/>
            <person name="Duangmal K."/>
        </authorList>
    </citation>
    <scope>NUCLEOTIDE SEQUENCE</scope>
    <source>
        <strain evidence="7">RL4-1S</strain>
    </source>
</reference>
<accession>A0A941ARP0</accession>
<keyword evidence="2 5" id="KW-0812">Transmembrane</keyword>
<organism evidence="7 8">
    <name type="scientific">Microbispora oryzae</name>
    <dbReference type="NCBI Taxonomy" id="2806554"/>
    <lineage>
        <taxon>Bacteria</taxon>
        <taxon>Bacillati</taxon>
        <taxon>Actinomycetota</taxon>
        <taxon>Actinomycetes</taxon>
        <taxon>Streptosporangiales</taxon>
        <taxon>Streptosporangiaceae</taxon>
        <taxon>Microbispora</taxon>
    </lineage>
</organism>